<keyword evidence="1" id="KW-0472">Membrane</keyword>
<proteinExistence type="predicted"/>
<keyword evidence="1" id="KW-1133">Transmembrane helix</keyword>
<feature type="signal peptide" evidence="2">
    <location>
        <begin position="1"/>
        <end position="27"/>
    </location>
</feature>
<dbReference type="AlphaFoldDB" id="A0A1I8NBH1"/>
<dbReference type="InterPro" id="IPR008472">
    <property type="entry name" value="DUF753"/>
</dbReference>
<keyword evidence="2" id="KW-0732">Signal</keyword>
<evidence type="ECO:0000313" key="4">
    <source>
        <dbReference type="EnsemblMetazoa" id="MDOA013531-PA"/>
    </source>
</evidence>
<dbReference type="Pfam" id="PF05444">
    <property type="entry name" value="DUF753"/>
    <property type="match status" value="1"/>
</dbReference>
<evidence type="ECO:0000256" key="2">
    <source>
        <dbReference type="SAM" id="SignalP"/>
    </source>
</evidence>
<feature type="chain" id="PRO_5014271664" evidence="2">
    <location>
        <begin position="28"/>
        <end position="217"/>
    </location>
</feature>
<dbReference type="PANTHER" id="PTHR21721:SF25">
    <property type="entry name" value="LP18071P"/>
    <property type="match status" value="1"/>
</dbReference>
<dbReference type="EnsemblMetazoa" id="MDOA013531-RB">
    <property type="protein sequence ID" value="MDOA013531-PB"/>
    <property type="gene ID" value="MDOA013531"/>
</dbReference>
<feature type="domain" description="DUF753" evidence="3">
    <location>
        <begin position="111"/>
        <end position="188"/>
    </location>
</feature>
<evidence type="ECO:0000313" key="6">
    <source>
        <dbReference type="RefSeq" id="XP_005187591.1"/>
    </source>
</evidence>
<dbReference type="VEuPathDB" id="VectorBase:MDOA013531"/>
<gene>
    <name evidence="4" type="primary">101899648</name>
    <name evidence="6 7" type="synonym">LOC101899648</name>
</gene>
<organism evidence="4">
    <name type="scientific">Musca domestica</name>
    <name type="common">House fly</name>
    <dbReference type="NCBI Taxonomy" id="7370"/>
    <lineage>
        <taxon>Eukaryota</taxon>
        <taxon>Metazoa</taxon>
        <taxon>Ecdysozoa</taxon>
        <taxon>Arthropoda</taxon>
        <taxon>Hexapoda</taxon>
        <taxon>Insecta</taxon>
        <taxon>Pterygota</taxon>
        <taxon>Neoptera</taxon>
        <taxon>Endopterygota</taxon>
        <taxon>Diptera</taxon>
        <taxon>Brachycera</taxon>
        <taxon>Muscomorpha</taxon>
        <taxon>Muscoidea</taxon>
        <taxon>Muscidae</taxon>
        <taxon>Musca</taxon>
    </lineage>
</organism>
<dbReference type="PANTHER" id="PTHR21721">
    <property type="entry name" value="GH09876P-RELATED"/>
    <property type="match status" value="1"/>
</dbReference>
<dbReference type="VEuPathDB" id="VectorBase:MDOMA2_014083"/>
<dbReference type="EnsemblMetazoa" id="MDOA013531-RA">
    <property type="protein sequence ID" value="MDOA013531-PA"/>
    <property type="gene ID" value="MDOA013531"/>
</dbReference>
<evidence type="ECO:0000259" key="3">
    <source>
        <dbReference type="Pfam" id="PF05444"/>
    </source>
</evidence>
<reference evidence="6 7" key="2">
    <citation type="submission" date="2025-04" db="UniProtKB">
        <authorList>
            <consortium name="RefSeq"/>
        </authorList>
    </citation>
    <scope>IDENTIFICATION</scope>
    <source>
        <strain evidence="6 7">Aabys</strain>
    </source>
</reference>
<evidence type="ECO:0000256" key="1">
    <source>
        <dbReference type="SAM" id="Phobius"/>
    </source>
</evidence>
<dbReference type="GeneID" id="101899648"/>
<feature type="transmembrane region" description="Helical" evidence="1">
    <location>
        <begin position="196"/>
        <end position="216"/>
    </location>
</feature>
<name>A0A1I8NBH1_MUSDO</name>
<evidence type="ECO:0000313" key="5">
    <source>
        <dbReference type="Proteomes" id="UP001652621"/>
    </source>
</evidence>
<evidence type="ECO:0000313" key="7">
    <source>
        <dbReference type="RefSeq" id="XP_011294173.1"/>
    </source>
</evidence>
<keyword evidence="1" id="KW-0812">Transmembrane</keyword>
<dbReference type="Proteomes" id="UP001652621">
    <property type="component" value="Unplaced"/>
</dbReference>
<dbReference type="KEGG" id="mde:101899648"/>
<sequence>MYLLKGIGSYGCVGVLLVFALMTPSEGAIKCLQCDSKANADCSDNTKITASDCADTLADATECFVSNDGTVVTRGCLAKDQACNSPNCLKCTGNAETGCNTNNISLPTEFQCIVCRSDENKDCWNDATKFTGQKCRTGDSSPEDGCFHGVWNSVAIRGCYIDADAKTKATCADATNNQCKLCHTANCNTEKSSSGAQSIGIFMGLIMAMLSVVYYVN</sequence>
<accession>A0A1I8NBH1</accession>
<dbReference type="RefSeq" id="XP_005187591.1">
    <property type="nucleotide sequence ID" value="XM_005187534.3"/>
</dbReference>
<protein>
    <submittedName>
        <fullName evidence="6 7">Uncharacterized protein LOC101899648</fullName>
    </submittedName>
</protein>
<reference evidence="4" key="1">
    <citation type="submission" date="2020-05" db="UniProtKB">
        <authorList>
            <consortium name="EnsemblMetazoa"/>
        </authorList>
    </citation>
    <scope>IDENTIFICATION</scope>
    <source>
        <strain evidence="4">Aabys</strain>
    </source>
</reference>
<keyword evidence="5" id="KW-1185">Reference proteome</keyword>
<dbReference type="OrthoDB" id="7979834at2759"/>
<dbReference type="RefSeq" id="XP_011294173.1">
    <property type="nucleotide sequence ID" value="XM_011295871.2"/>
</dbReference>